<feature type="transmembrane region" description="Helical" evidence="2">
    <location>
        <begin position="324"/>
        <end position="347"/>
    </location>
</feature>
<keyword evidence="2" id="KW-1133">Transmembrane helix</keyword>
<name>A0ABY4YF03_9MICO</name>
<proteinExistence type="predicted"/>
<dbReference type="EMBL" id="CP099490">
    <property type="protein sequence ID" value="USQ75355.1"/>
    <property type="molecule type" value="Genomic_DNA"/>
</dbReference>
<organism evidence="3 4">
    <name type="scientific">Ornithinimicrobium cryptoxanthini</name>
    <dbReference type="NCBI Taxonomy" id="2934161"/>
    <lineage>
        <taxon>Bacteria</taxon>
        <taxon>Bacillati</taxon>
        <taxon>Actinomycetota</taxon>
        <taxon>Actinomycetes</taxon>
        <taxon>Micrococcales</taxon>
        <taxon>Ornithinimicrobiaceae</taxon>
        <taxon>Ornithinimicrobium</taxon>
    </lineage>
</organism>
<protein>
    <submittedName>
        <fullName evidence="3">Uncharacterized protein</fullName>
    </submittedName>
</protein>
<evidence type="ECO:0000256" key="2">
    <source>
        <dbReference type="SAM" id="Phobius"/>
    </source>
</evidence>
<dbReference type="Proteomes" id="UP001056535">
    <property type="component" value="Chromosome"/>
</dbReference>
<gene>
    <name evidence="3" type="ORF">NF557_12075</name>
</gene>
<feature type="transmembrane region" description="Helical" evidence="2">
    <location>
        <begin position="262"/>
        <end position="281"/>
    </location>
</feature>
<evidence type="ECO:0000313" key="3">
    <source>
        <dbReference type="EMBL" id="USQ75355.1"/>
    </source>
</evidence>
<feature type="compositionally biased region" description="Basic and acidic residues" evidence="1">
    <location>
        <begin position="383"/>
        <end position="408"/>
    </location>
</feature>
<evidence type="ECO:0000313" key="4">
    <source>
        <dbReference type="Proteomes" id="UP001056535"/>
    </source>
</evidence>
<keyword evidence="4" id="KW-1185">Reference proteome</keyword>
<feature type="region of interest" description="Disordered" evidence="1">
    <location>
        <begin position="381"/>
        <end position="408"/>
    </location>
</feature>
<sequence length="408" mass="43616">MPAHLSLRYAPDVMEAGGGDYVLVPLTFQEKGVLRQFNIEGPDGTALSILGRREDLPLVRGVLQHELQDALCENYDEGRLLETLAVIIDGDPERAQLHADRLGVEGMIDDEKVLETGALSTWAKRLLTILPSNYLMVALVPAGYAGHRVVLKYSLEWSIQPLHLNYFNRAWAAFGFDDFAFRVELSHPSGAASHHLEVVFPDGLEARALTMPSGTDTDTARRNTTDTGPLGVLHGVGRYSQDANAPEPAHITFGPTRGLRQLTFMVLLTTSVILCLGRWLPNAQNALLAANDGAAALLLAVPAVVLALLARQGENAVVSHASSVLRHVVIFCALLLLACAGSIVGHLCSGPRLALWALGGIVSGVLGGALICGALRQGNGSVTRDDHDDGMEDGRPKGEDDGSSHEET</sequence>
<reference evidence="3" key="1">
    <citation type="submission" date="2022-06" db="EMBL/GenBank/DDBJ databases">
        <title>Ornithinimicrobium JY.X270.</title>
        <authorList>
            <person name="Huang Y."/>
        </authorList>
    </citation>
    <scope>NUCLEOTIDE SEQUENCE</scope>
    <source>
        <strain evidence="3">JY.X270</strain>
    </source>
</reference>
<dbReference type="RefSeq" id="WP_252619681.1">
    <property type="nucleotide sequence ID" value="NZ_CP099490.1"/>
</dbReference>
<evidence type="ECO:0000256" key="1">
    <source>
        <dbReference type="SAM" id="MobiDB-lite"/>
    </source>
</evidence>
<keyword evidence="2" id="KW-0472">Membrane</keyword>
<keyword evidence="2" id="KW-0812">Transmembrane</keyword>
<feature type="transmembrane region" description="Helical" evidence="2">
    <location>
        <begin position="293"/>
        <end position="312"/>
    </location>
</feature>
<feature type="transmembrane region" description="Helical" evidence="2">
    <location>
        <begin position="353"/>
        <end position="375"/>
    </location>
</feature>
<accession>A0ABY4YF03</accession>